<dbReference type="Gene3D" id="3.90.870.10">
    <property type="entry name" value="DHBP synthase"/>
    <property type="match status" value="1"/>
</dbReference>
<dbReference type="GO" id="GO:0005737">
    <property type="term" value="C:cytoplasm"/>
    <property type="evidence" value="ECO:0007669"/>
    <property type="project" value="UniProtKB-SubCell"/>
</dbReference>
<dbReference type="SUPFAM" id="SSF55821">
    <property type="entry name" value="YrdC/RibB"/>
    <property type="match status" value="1"/>
</dbReference>
<comment type="similarity">
    <text evidence="9">Belongs to the SUA5 family. TsaC subfamily.</text>
</comment>
<keyword evidence="5 9" id="KW-0548">Nucleotidyltransferase</keyword>
<evidence type="ECO:0000256" key="6">
    <source>
        <dbReference type="ARBA" id="ARBA00022741"/>
    </source>
</evidence>
<comment type="catalytic activity">
    <reaction evidence="8 9">
        <text>L-threonine + hydrogencarbonate + ATP = L-threonylcarbamoyladenylate + diphosphate + H2O</text>
        <dbReference type="Rhea" id="RHEA:36407"/>
        <dbReference type="ChEBI" id="CHEBI:15377"/>
        <dbReference type="ChEBI" id="CHEBI:17544"/>
        <dbReference type="ChEBI" id="CHEBI:30616"/>
        <dbReference type="ChEBI" id="CHEBI:33019"/>
        <dbReference type="ChEBI" id="CHEBI:57926"/>
        <dbReference type="ChEBI" id="CHEBI:73682"/>
        <dbReference type="EC" id="2.7.7.87"/>
    </reaction>
</comment>
<dbReference type="EMBL" id="CP017415">
    <property type="protein sequence ID" value="AOU96721.1"/>
    <property type="molecule type" value="Genomic_DNA"/>
</dbReference>
<organism evidence="11 12">
    <name type="scientific">Acidihalobacter yilgarnensis</name>
    <dbReference type="NCBI Taxonomy" id="2819280"/>
    <lineage>
        <taxon>Bacteria</taxon>
        <taxon>Pseudomonadati</taxon>
        <taxon>Pseudomonadota</taxon>
        <taxon>Gammaproteobacteria</taxon>
        <taxon>Chromatiales</taxon>
        <taxon>Ectothiorhodospiraceae</taxon>
        <taxon>Acidihalobacter</taxon>
    </lineage>
</organism>
<proteinExistence type="inferred from homology"/>
<dbReference type="FunFam" id="3.90.870.10:FF:000004">
    <property type="entry name" value="Threonylcarbamoyl-AMP synthase"/>
    <property type="match status" value="1"/>
</dbReference>
<dbReference type="RefSeq" id="WP_070077115.1">
    <property type="nucleotide sequence ID" value="NZ_CP017415.1"/>
</dbReference>
<keyword evidence="3 9" id="KW-0808">Transferase</keyword>
<dbReference type="InterPro" id="IPR050156">
    <property type="entry name" value="TC-AMP_synthase_SUA5"/>
</dbReference>
<evidence type="ECO:0000256" key="3">
    <source>
        <dbReference type="ARBA" id="ARBA00022679"/>
    </source>
</evidence>
<evidence type="ECO:0000256" key="8">
    <source>
        <dbReference type="ARBA" id="ARBA00048366"/>
    </source>
</evidence>
<dbReference type="GO" id="GO:0005524">
    <property type="term" value="F:ATP binding"/>
    <property type="evidence" value="ECO:0007669"/>
    <property type="project" value="UniProtKB-UniRule"/>
</dbReference>
<keyword evidence="7 9" id="KW-0067">ATP-binding</keyword>
<protein>
    <recommendedName>
        <fullName evidence="9">Threonylcarbamoyl-AMP synthase</fullName>
        <shortName evidence="9">TC-AMP synthase</shortName>
        <ecNumber evidence="9">2.7.7.87</ecNumber>
    </recommendedName>
    <alternativeName>
        <fullName evidence="9">L-threonylcarbamoyladenylate synthase</fullName>
    </alternativeName>
    <alternativeName>
        <fullName evidence="9">t(6)A37 threonylcarbamoyladenosine biosynthesis protein TsaC</fullName>
    </alternativeName>
    <alternativeName>
        <fullName evidence="9">tRNA threonylcarbamoyladenosine biosynthesis protein TsaC</fullName>
    </alternativeName>
</protein>
<evidence type="ECO:0000259" key="10">
    <source>
        <dbReference type="PROSITE" id="PS51163"/>
    </source>
</evidence>
<name>A0A1D8IK06_9GAMM</name>
<accession>A0A1D8IK06</accession>
<sequence length="190" mass="19968">MAKHLTPEREGLAEAAHALEHGGLIAYPTEAVFGIGCDPSNTDAIERLLALKQRPAAKGLILIAASVEQLDGWIGELPAPCLSHMLDSWPGPVTWIVPPGAAVTPLLRGDHAGVAVRVTSHPLAAALCRAFDGPVVSTSANLSGESPARDLDTLRAHFGPRIDYYLDGPLGGRDRPSEIRDALTGAVLRP</sequence>
<dbReference type="Proteomes" id="UP000095401">
    <property type="component" value="Chromosome"/>
</dbReference>
<dbReference type="EC" id="2.7.7.87" evidence="9"/>
<feature type="domain" description="YrdC-like" evidence="10">
    <location>
        <begin position="9"/>
        <end position="190"/>
    </location>
</feature>
<dbReference type="InterPro" id="IPR006070">
    <property type="entry name" value="Sua5-like_dom"/>
</dbReference>
<dbReference type="GO" id="GO:0061710">
    <property type="term" value="F:L-threonylcarbamoyladenylate synthase"/>
    <property type="evidence" value="ECO:0007669"/>
    <property type="project" value="UniProtKB-EC"/>
</dbReference>
<dbReference type="PANTHER" id="PTHR17490:SF18">
    <property type="entry name" value="THREONYLCARBAMOYL-AMP SYNTHASE"/>
    <property type="match status" value="1"/>
</dbReference>
<dbReference type="KEGG" id="aprs:BI364_00655"/>
<dbReference type="GO" id="GO:0006450">
    <property type="term" value="P:regulation of translational fidelity"/>
    <property type="evidence" value="ECO:0007669"/>
    <property type="project" value="TreeGrafter"/>
</dbReference>
<dbReference type="InterPro" id="IPR023535">
    <property type="entry name" value="TC-AMP_synthase"/>
</dbReference>
<dbReference type="GO" id="GO:0000049">
    <property type="term" value="F:tRNA binding"/>
    <property type="evidence" value="ECO:0007669"/>
    <property type="project" value="TreeGrafter"/>
</dbReference>
<gene>
    <name evidence="9" type="primary">tsaC</name>
    <name evidence="11" type="ORF">BI364_00655</name>
</gene>
<dbReference type="AlphaFoldDB" id="A0A1D8IK06"/>
<dbReference type="PROSITE" id="PS51163">
    <property type="entry name" value="YRDC"/>
    <property type="match status" value="1"/>
</dbReference>
<keyword evidence="4 9" id="KW-0819">tRNA processing</keyword>
<evidence type="ECO:0000256" key="1">
    <source>
        <dbReference type="ARBA" id="ARBA00004496"/>
    </source>
</evidence>
<evidence type="ECO:0000313" key="11">
    <source>
        <dbReference type="EMBL" id="AOU96721.1"/>
    </source>
</evidence>
<evidence type="ECO:0000256" key="9">
    <source>
        <dbReference type="HAMAP-Rule" id="MF_01852"/>
    </source>
</evidence>
<keyword evidence="12" id="KW-1185">Reference proteome</keyword>
<evidence type="ECO:0000256" key="7">
    <source>
        <dbReference type="ARBA" id="ARBA00022840"/>
    </source>
</evidence>
<comment type="function">
    <text evidence="9">Required for the formation of a threonylcarbamoyl group on adenosine at position 37 (t(6)A37) in tRNAs that read codons beginning with adenine. Catalyzes the conversion of L-threonine, HCO(3)(-)/CO(2) and ATP to give threonylcarbamoyl-AMP (TC-AMP) as the acyladenylate intermediate, with the release of diphosphate.</text>
</comment>
<dbReference type="Pfam" id="PF01300">
    <property type="entry name" value="Sua5_yciO_yrdC"/>
    <property type="match status" value="1"/>
</dbReference>
<evidence type="ECO:0000256" key="2">
    <source>
        <dbReference type="ARBA" id="ARBA00022490"/>
    </source>
</evidence>
<evidence type="ECO:0000313" key="12">
    <source>
        <dbReference type="Proteomes" id="UP000095401"/>
    </source>
</evidence>
<evidence type="ECO:0000256" key="4">
    <source>
        <dbReference type="ARBA" id="ARBA00022694"/>
    </source>
</evidence>
<reference evidence="12" key="1">
    <citation type="submission" date="2016-09" db="EMBL/GenBank/DDBJ databases">
        <title>Acidihalobacter prosperus F5.</title>
        <authorList>
            <person name="Khaleque H.N."/>
            <person name="Ramsay J.P."/>
            <person name="Kaksonen A.H."/>
            <person name="Boxall N.J."/>
            <person name="Watkin E.L.J."/>
        </authorList>
    </citation>
    <scope>NUCLEOTIDE SEQUENCE [LARGE SCALE GENOMIC DNA]</scope>
    <source>
        <strain evidence="12">F5</strain>
    </source>
</reference>
<keyword evidence="2 9" id="KW-0963">Cytoplasm</keyword>
<dbReference type="HAMAP" id="MF_01852">
    <property type="entry name" value="TsaC"/>
    <property type="match status" value="1"/>
</dbReference>
<keyword evidence="6 9" id="KW-0547">Nucleotide-binding</keyword>
<dbReference type="InterPro" id="IPR017945">
    <property type="entry name" value="DHBP_synth_RibB-like_a/b_dom"/>
</dbReference>
<dbReference type="GO" id="GO:0003725">
    <property type="term" value="F:double-stranded RNA binding"/>
    <property type="evidence" value="ECO:0007669"/>
    <property type="project" value="InterPro"/>
</dbReference>
<dbReference type="GO" id="GO:0002949">
    <property type="term" value="P:tRNA threonylcarbamoyladenosine modification"/>
    <property type="evidence" value="ECO:0007669"/>
    <property type="project" value="UniProtKB-UniRule"/>
</dbReference>
<comment type="subcellular location">
    <subcellularLocation>
        <location evidence="1 9">Cytoplasm</location>
    </subcellularLocation>
</comment>
<dbReference type="PANTHER" id="PTHR17490">
    <property type="entry name" value="SUA5"/>
    <property type="match status" value="1"/>
</dbReference>
<evidence type="ECO:0000256" key="5">
    <source>
        <dbReference type="ARBA" id="ARBA00022695"/>
    </source>
</evidence>